<keyword evidence="1" id="KW-0238">DNA-binding</keyword>
<dbReference type="EMBL" id="DWVY01000059">
    <property type="protein sequence ID" value="HJC75644.1"/>
    <property type="molecule type" value="Genomic_DNA"/>
</dbReference>
<feature type="transmembrane region" description="Helical" evidence="2">
    <location>
        <begin position="104"/>
        <end position="121"/>
    </location>
</feature>
<dbReference type="InterPro" id="IPR001387">
    <property type="entry name" value="Cro/C1-type_HTH"/>
</dbReference>
<proteinExistence type="predicted"/>
<name>A0A9D2Q9Z1_9FIRM</name>
<feature type="transmembrane region" description="Helical" evidence="2">
    <location>
        <begin position="79"/>
        <end position="98"/>
    </location>
</feature>
<reference evidence="4" key="1">
    <citation type="journal article" date="2021" name="PeerJ">
        <title>Extensive microbial diversity within the chicken gut microbiome revealed by metagenomics and culture.</title>
        <authorList>
            <person name="Gilroy R."/>
            <person name="Ravi A."/>
            <person name="Getino M."/>
            <person name="Pursley I."/>
            <person name="Horton D.L."/>
            <person name="Alikhan N.F."/>
            <person name="Baker D."/>
            <person name="Gharbi K."/>
            <person name="Hall N."/>
            <person name="Watson M."/>
            <person name="Adriaenssens E.M."/>
            <person name="Foster-Nyarko E."/>
            <person name="Jarju S."/>
            <person name="Secka A."/>
            <person name="Antonio M."/>
            <person name="Oren A."/>
            <person name="Chaudhuri R.R."/>
            <person name="La Ragione R."/>
            <person name="Hildebrand F."/>
            <person name="Pallen M.J."/>
        </authorList>
    </citation>
    <scope>NUCLEOTIDE SEQUENCE</scope>
    <source>
        <strain evidence="4">CHK196-7946</strain>
    </source>
</reference>
<keyword evidence="2" id="KW-1133">Transmembrane helix</keyword>
<keyword evidence="2" id="KW-0472">Membrane</keyword>
<dbReference type="Proteomes" id="UP000823902">
    <property type="component" value="Unassembled WGS sequence"/>
</dbReference>
<organism evidence="4 5">
    <name type="scientific">Candidatus Mediterraneibacter faecavium</name>
    <dbReference type="NCBI Taxonomy" id="2838668"/>
    <lineage>
        <taxon>Bacteria</taxon>
        <taxon>Bacillati</taxon>
        <taxon>Bacillota</taxon>
        <taxon>Clostridia</taxon>
        <taxon>Lachnospirales</taxon>
        <taxon>Lachnospiraceae</taxon>
        <taxon>Mediterraneibacter</taxon>
    </lineage>
</organism>
<evidence type="ECO:0000313" key="5">
    <source>
        <dbReference type="Proteomes" id="UP000823902"/>
    </source>
</evidence>
<dbReference type="CDD" id="cd00093">
    <property type="entry name" value="HTH_XRE"/>
    <property type="match status" value="1"/>
</dbReference>
<evidence type="ECO:0000256" key="2">
    <source>
        <dbReference type="SAM" id="Phobius"/>
    </source>
</evidence>
<feature type="domain" description="HTH cro/C1-type" evidence="3">
    <location>
        <begin position="7"/>
        <end position="42"/>
    </location>
</feature>
<dbReference type="SUPFAM" id="SSF47413">
    <property type="entry name" value="lambda repressor-like DNA-binding domains"/>
    <property type="match status" value="1"/>
</dbReference>
<dbReference type="AlphaFoldDB" id="A0A9D2Q9Z1"/>
<gene>
    <name evidence="4" type="ORF">H9697_12015</name>
</gene>
<dbReference type="InterPro" id="IPR010982">
    <property type="entry name" value="Lambda_DNA-bd_dom_sf"/>
</dbReference>
<sequence length="228" mass="25974">MGCSIYGVSNKTISRWESGNYMPDLSLLVPLSKELGISLNELLAGEEIEKEKVIEYSEQNLLSTIDYTEKKIKDVHKKISAFIMGMGILICICSFTIFPSESSWGEVYSFIGLLLTVAGIFRELLFSSNWKKGLVSAGILILLLGVFFAADYIGVTQFKRPPIYKYKTTTVFDDTDNKLIEYRNLFYYVYRINADTPNEYYLIDSNRRQQQYGASDRSIAAFGIWVCI</sequence>
<dbReference type="Gene3D" id="1.10.260.40">
    <property type="entry name" value="lambda repressor-like DNA-binding domains"/>
    <property type="match status" value="1"/>
</dbReference>
<feature type="transmembrane region" description="Helical" evidence="2">
    <location>
        <begin position="133"/>
        <end position="155"/>
    </location>
</feature>
<evidence type="ECO:0000256" key="1">
    <source>
        <dbReference type="ARBA" id="ARBA00023125"/>
    </source>
</evidence>
<dbReference type="PROSITE" id="PS50943">
    <property type="entry name" value="HTH_CROC1"/>
    <property type="match status" value="1"/>
</dbReference>
<protein>
    <submittedName>
        <fullName evidence="4">Helix-turn-helix transcriptional regulator</fullName>
    </submittedName>
</protein>
<accession>A0A9D2Q9Z1</accession>
<dbReference type="GO" id="GO:0003677">
    <property type="term" value="F:DNA binding"/>
    <property type="evidence" value="ECO:0007669"/>
    <property type="project" value="UniProtKB-KW"/>
</dbReference>
<reference evidence="4" key="2">
    <citation type="submission" date="2021-04" db="EMBL/GenBank/DDBJ databases">
        <authorList>
            <person name="Gilroy R."/>
        </authorList>
    </citation>
    <scope>NUCLEOTIDE SEQUENCE</scope>
    <source>
        <strain evidence="4">CHK196-7946</strain>
    </source>
</reference>
<keyword evidence="2" id="KW-0812">Transmembrane</keyword>
<dbReference type="PANTHER" id="PTHR46558:SF11">
    <property type="entry name" value="HTH-TYPE TRANSCRIPTIONAL REGULATOR XRE"/>
    <property type="match status" value="1"/>
</dbReference>
<comment type="caution">
    <text evidence="4">The sequence shown here is derived from an EMBL/GenBank/DDBJ whole genome shotgun (WGS) entry which is preliminary data.</text>
</comment>
<dbReference type="Pfam" id="PF01381">
    <property type="entry name" value="HTH_3"/>
    <property type="match status" value="1"/>
</dbReference>
<evidence type="ECO:0000313" key="4">
    <source>
        <dbReference type="EMBL" id="HJC75644.1"/>
    </source>
</evidence>
<evidence type="ECO:0000259" key="3">
    <source>
        <dbReference type="PROSITE" id="PS50943"/>
    </source>
</evidence>
<dbReference type="PANTHER" id="PTHR46558">
    <property type="entry name" value="TRACRIPTIONAL REGULATORY PROTEIN-RELATED-RELATED"/>
    <property type="match status" value="1"/>
</dbReference>